<dbReference type="KEGG" id="spai:FPZ24_04115"/>
<dbReference type="PANTHER" id="PTHR42951:SF17">
    <property type="entry name" value="METALLO-BETA-LACTAMASE DOMAIN-CONTAINING PROTEIN"/>
    <property type="match status" value="1"/>
</dbReference>
<dbReference type="Pfam" id="PF00753">
    <property type="entry name" value="Lactamase_B"/>
    <property type="match status" value="1"/>
</dbReference>
<name>A0A5B8LMW2_9SPHN</name>
<dbReference type="InterPro" id="IPR036866">
    <property type="entry name" value="RibonucZ/Hydroxyglut_hydro"/>
</dbReference>
<dbReference type="NCBIfam" id="NF033105">
    <property type="entry name" value="bla_subclass_B3"/>
    <property type="match status" value="1"/>
</dbReference>
<dbReference type="NCBIfam" id="NF012229">
    <property type="entry name" value="bla_class_B_core"/>
    <property type="match status" value="1"/>
</dbReference>
<protein>
    <submittedName>
        <fullName evidence="2">Subclass B3 metallo-beta-lactamase</fullName>
    </submittedName>
</protein>
<evidence type="ECO:0000313" key="2">
    <source>
        <dbReference type="EMBL" id="QDZ09035.1"/>
    </source>
</evidence>
<feature type="domain" description="Metallo-beta-lactamase" evidence="1">
    <location>
        <begin position="39"/>
        <end position="226"/>
    </location>
</feature>
<evidence type="ECO:0000313" key="3">
    <source>
        <dbReference type="Proteomes" id="UP000315673"/>
    </source>
</evidence>
<dbReference type="InterPro" id="IPR050855">
    <property type="entry name" value="NDM-1-like"/>
</dbReference>
<dbReference type="InterPro" id="IPR001279">
    <property type="entry name" value="Metallo-B-lactamas"/>
</dbReference>
<accession>A0A5B8LMW2</accession>
<dbReference type="Gene3D" id="3.60.15.10">
    <property type="entry name" value="Ribonuclease Z/Hydroxyacylglutathione hydrolase-like"/>
    <property type="match status" value="1"/>
</dbReference>
<dbReference type="SMART" id="SM00849">
    <property type="entry name" value="Lactamase_B"/>
    <property type="match status" value="1"/>
</dbReference>
<dbReference type="OrthoDB" id="9773738at2"/>
<organism evidence="2 3">
    <name type="scientific">Sphingomonas panacisoli</name>
    <dbReference type="NCBI Taxonomy" id="1813879"/>
    <lineage>
        <taxon>Bacteria</taxon>
        <taxon>Pseudomonadati</taxon>
        <taxon>Pseudomonadota</taxon>
        <taxon>Alphaproteobacteria</taxon>
        <taxon>Sphingomonadales</taxon>
        <taxon>Sphingomonadaceae</taxon>
        <taxon>Sphingomonas</taxon>
    </lineage>
</organism>
<dbReference type="PANTHER" id="PTHR42951">
    <property type="entry name" value="METALLO-BETA-LACTAMASE DOMAIN-CONTAINING"/>
    <property type="match status" value="1"/>
</dbReference>
<reference evidence="2 3" key="1">
    <citation type="submission" date="2019-07" db="EMBL/GenBank/DDBJ databases">
        <title>Full genome sequence of Sphingomonas sp. 4R-6-7(HKS19).</title>
        <authorList>
            <person name="Im W.-T."/>
        </authorList>
    </citation>
    <scope>NUCLEOTIDE SEQUENCE [LARGE SCALE GENOMIC DNA]</scope>
    <source>
        <strain evidence="2 3">HKS19</strain>
    </source>
</reference>
<proteinExistence type="predicted"/>
<dbReference type="AlphaFoldDB" id="A0A5B8LMW2"/>
<sequence length="269" mass="28748">MIVALSALLAIGASDPPAWTRPIAPFHIIGNLYYVGSEGLAAYLITTPKGAILLDGTMEANVPAIEANIKSLGIKLSDVKILLNSHAHFDHADGLAHLKRDTGATMMAMKGDVWALENGKHFGDQNYVGTFAPVKVDRVLADGEKVTLGGVTMTAIATPGHTAGCTTWVLPVRIKTGIKTIVFPCSMTVAGNKLVGNRQYPGIVADYRATFDRMAALKADVVLPAHPEQADVTKLKGDQFLRPTLLPKLVADARAAFEKEWLKQSAIAR</sequence>
<gene>
    <name evidence="2" type="primary">bla</name>
    <name evidence="2" type="ORF">FPZ24_04115</name>
</gene>
<dbReference type="Proteomes" id="UP000315673">
    <property type="component" value="Chromosome"/>
</dbReference>
<dbReference type="SUPFAM" id="SSF56281">
    <property type="entry name" value="Metallo-hydrolase/oxidoreductase"/>
    <property type="match status" value="1"/>
</dbReference>
<dbReference type="EMBL" id="CP042306">
    <property type="protein sequence ID" value="QDZ09035.1"/>
    <property type="molecule type" value="Genomic_DNA"/>
</dbReference>
<keyword evidence="3" id="KW-1185">Reference proteome</keyword>
<evidence type="ECO:0000259" key="1">
    <source>
        <dbReference type="SMART" id="SM00849"/>
    </source>
</evidence>